<dbReference type="GO" id="GO:0008453">
    <property type="term" value="F:alanine-glyoxylate transaminase activity"/>
    <property type="evidence" value="ECO:0007669"/>
    <property type="project" value="TreeGrafter"/>
</dbReference>
<evidence type="ECO:0000256" key="2">
    <source>
        <dbReference type="ARBA" id="ARBA00009236"/>
    </source>
</evidence>
<dbReference type="PANTHER" id="PTHR21152">
    <property type="entry name" value="AMINOTRANSFERASE CLASS V"/>
    <property type="match status" value="1"/>
</dbReference>
<evidence type="ECO:0000259" key="6">
    <source>
        <dbReference type="Pfam" id="PF00266"/>
    </source>
</evidence>
<gene>
    <name evidence="7" type="ORF">JF922_13435</name>
</gene>
<keyword evidence="8" id="KW-1185">Reference proteome</keyword>
<proteinExistence type="inferred from homology"/>
<dbReference type="InterPro" id="IPR015424">
    <property type="entry name" value="PyrdxlP-dep_Trfase"/>
</dbReference>
<dbReference type="GO" id="GO:0019265">
    <property type="term" value="P:glycine biosynthetic process, by transamination of glyoxylate"/>
    <property type="evidence" value="ECO:0007669"/>
    <property type="project" value="TreeGrafter"/>
</dbReference>
<keyword evidence="3 5" id="KW-0663">Pyridoxal phosphate</keyword>
<evidence type="ECO:0000313" key="8">
    <source>
        <dbReference type="Proteomes" id="UP000612893"/>
    </source>
</evidence>
<evidence type="ECO:0000256" key="3">
    <source>
        <dbReference type="ARBA" id="ARBA00022898"/>
    </source>
</evidence>
<feature type="binding site" evidence="4">
    <location>
        <position position="342"/>
    </location>
    <ligand>
        <name>substrate</name>
    </ligand>
</feature>
<dbReference type="Proteomes" id="UP000612893">
    <property type="component" value="Unassembled WGS sequence"/>
</dbReference>
<keyword evidence="7" id="KW-0808">Transferase</keyword>
<protein>
    <submittedName>
        <fullName evidence="7">Alanine--glyoxylate aminotransferase family protein</fullName>
    </submittedName>
</protein>
<dbReference type="AlphaFoldDB" id="A0A934K568"/>
<comment type="similarity">
    <text evidence="2">Belongs to the class-V pyridoxal-phosphate-dependent aminotransferase family.</text>
</comment>
<dbReference type="RefSeq" id="WP_338202444.1">
    <property type="nucleotide sequence ID" value="NZ_JAEKNR010000138.1"/>
</dbReference>
<evidence type="ECO:0000256" key="1">
    <source>
        <dbReference type="ARBA" id="ARBA00001933"/>
    </source>
</evidence>
<dbReference type="InterPro" id="IPR015421">
    <property type="entry name" value="PyrdxlP-dep_Trfase_major"/>
</dbReference>
<evidence type="ECO:0000256" key="5">
    <source>
        <dbReference type="PIRSR" id="PIRSR000524-50"/>
    </source>
</evidence>
<dbReference type="Pfam" id="PF00266">
    <property type="entry name" value="Aminotran_5"/>
    <property type="match status" value="1"/>
</dbReference>
<comment type="caution">
    <text evidence="7">The sequence shown here is derived from an EMBL/GenBank/DDBJ whole genome shotgun (WGS) entry which is preliminary data.</text>
</comment>
<feature type="domain" description="Aminotransferase class V" evidence="6">
    <location>
        <begin position="34"/>
        <end position="326"/>
    </location>
</feature>
<dbReference type="GO" id="GO:0004760">
    <property type="term" value="F:L-serine-pyruvate transaminase activity"/>
    <property type="evidence" value="ECO:0007669"/>
    <property type="project" value="TreeGrafter"/>
</dbReference>
<organism evidence="7 8">
    <name type="scientific">Candidatus Nephthysia bennettiae</name>
    <dbReference type="NCBI Taxonomy" id="3127016"/>
    <lineage>
        <taxon>Bacteria</taxon>
        <taxon>Bacillati</taxon>
        <taxon>Candidatus Dormiibacterota</taxon>
        <taxon>Candidatus Dormibacteria</taxon>
        <taxon>Candidatus Dormibacterales</taxon>
        <taxon>Candidatus Dormibacteraceae</taxon>
        <taxon>Candidatus Nephthysia</taxon>
    </lineage>
</organism>
<dbReference type="InterPro" id="IPR000192">
    <property type="entry name" value="Aminotrans_V_dom"/>
</dbReference>
<dbReference type="PIRSF" id="PIRSF000524">
    <property type="entry name" value="SPT"/>
    <property type="match status" value="1"/>
</dbReference>
<accession>A0A934K568</accession>
<reference evidence="7" key="1">
    <citation type="submission" date="2020-10" db="EMBL/GenBank/DDBJ databases">
        <title>Ca. Dormibacterota MAGs.</title>
        <authorList>
            <person name="Montgomery K."/>
        </authorList>
    </citation>
    <scope>NUCLEOTIDE SEQUENCE [LARGE SCALE GENOMIC DNA]</scope>
    <source>
        <strain evidence="7">SC8812_S17_10</strain>
    </source>
</reference>
<comment type="cofactor">
    <cofactor evidence="1 5">
        <name>pyridoxal 5'-phosphate</name>
        <dbReference type="ChEBI" id="CHEBI:597326"/>
    </cofactor>
</comment>
<dbReference type="EMBL" id="JAEKNR010000138">
    <property type="protein sequence ID" value="MBJ7599069.1"/>
    <property type="molecule type" value="Genomic_DNA"/>
</dbReference>
<dbReference type="InterPro" id="IPR015422">
    <property type="entry name" value="PyrdxlP-dep_Trfase_small"/>
</dbReference>
<dbReference type="Gene3D" id="3.40.640.10">
    <property type="entry name" value="Type I PLP-dependent aspartate aminotransferase-like (Major domain)"/>
    <property type="match status" value="1"/>
</dbReference>
<keyword evidence="7" id="KW-0032">Aminotransferase</keyword>
<name>A0A934K568_9BACT</name>
<feature type="modified residue" description="N6-(pyridoxal phosphate)lysine" evidence="5">
    <location>
        <position position="192"/>
    </location>
</feature>
<sequence>MEEREILLIPGPVSVEPEVLEALSQPVRAHYGGDWAQFYRRLSMSLARIFKTETDPLLLFGPGTAAIEACFASTLARGDEVAVVANGLFGERMVDVAAAMGLEVHLVMADEECGPVRPERLEEVLRRQPRIRAVGLVHHETSLGLVNPIQQLCEVAGRRDVLTIVDAVSSLGGMDLEVDQWGLDLCVSVANKCLGGPVGVAPLTVSQRGWDAVDDGRAKAAGWYLNLRTWRVFGEMWKGWHPHPTTMPTSILEALDRAVRRVLATGLEQHKARQATAASRVREGLRELDFEMLVADPDASPVCTAVWARPDMDVEDYLQWLRREHGLRLGGGIGRLQGRIFRVGHMGRAADPAVADAYLKATAEYLELTL</sequence>
<dbReference type="PANTHER" id="PTHR21152:SF40">
    <property type="entry name" value="ALANINE--GLYOXYLATE AMINOTRANSFERASE"/>
    <property type="match status" value="1"/>
</dbReference>
<evidence type="ECO:0000256" key="4">
    <source>
        <dbReference type="PIRSR" id="PIRSR000524-1"/>
    </source>
</evidence>
<dbReference type="SUPFAM" id="SSF53383">
    <property type="entry name" value="PLP-dependent transferases"/>
    <property type="match status" value="1"/>
</dbReference>
<evidence type="ECO:0000313" key="7">
    <source>
        <dbReference type="EMBL" id="MBJ7599069.1"/>
    </source>
</evidence>
<dbReference type="InterPro" id="IPR024169">
    <property type="entry name" value="SP_NH2Trfase/AEP_transaminase"/>
</dbReference>
<dbReference type="Gene3D" id="3.90.1150.10">
    <property type="entry name" value="Aspartate Aminotransferase, domain 1"/>
    <property type="match status" value="1"/>
</dbReference>